<evidence type="ECO:0000313" key="2">
    <source>
        <dbReference type="EMBL" id="ERI10013.1"/>
    </source>
</evidence>
<protein>
    <submittedName>
        <fullName evidence="2">GDSL-like protein</fullName>
    </submittedName>
</protein>
<sequence>MNVFLLFYFTLLICKRNKKGMCFLLLVSYVYNGKRISSKGGADMSSQASWRLFAVFSLASTLALAVGLYLGITDILSPSATGEWKTDKGTEETGKPKVNAVQIVALGDSLTRGTGDGAGLGYVGNLRARLSEATGQQAYVLNHGVNGYKTADLLRDLQQKEDIRRTLRQADIVTLSIGGNDLFNAGGAEEVNPEISQKRLPGAVERYKEIVKIIDSLNPKAKILYMGLYNAFADLSNAQESYKVVERWNSETSAVLYRYPHAIFVPTDDLFRVDGKKYLSSDHFHPNQAGYRRIGERMAEVIR</sequence>
<dbReference type="EMBL" id="AWSJ01000126">
    <property type="protein sequence ID" value="ERI10013.1"/>
    <property type="molecule type" value="Genomic_DNA"/>
</dbReference>
<keyword evidence="3" id="KW-1185">Reference proteome</keyword>
<dbReference type="Pfam" id="PF13472">
    <property type="entry name" value="Lipase_GDSL_2"/>
    <property type="match status" value="1"/>
</dbReference>
<gene>
    <name evidence="2" type="ORF">HMPREF0083_01946</name>
</gene>
<dbReference type="HOGENOM" id="CLU_076859_2_0_9"/>
<dbReference type="PANTHER" id="PTHR30383:SF27">
    <property type="entry name" value="SPORE GERMINATION LIPASE LIPC"/>
    <property type="match status" value="1"/>
</dbReference>
<dbReference type="STRING" id="649747.HMPREF0083_01946"/>
<organism evidence="2 3">
    <name type="scientific">Aneurinibacillus aneurinilyticus ATCC 12856</name>
    <dbReference type="NCBI Taxonomy" id="649747"/>
    <lineage>
        <taxon>Bacteria</taxon>
        <taxon>Bacillati</taxon>
        <taxon>Bacillota</taxon>
        <taxon>Bacilli</taxon>
        <taxon>Bacillales</taxon>
        <taxon>Paenibacillaceae</taxon>
        <taxon>Aneurinibacillus group</taxon>
        <taxon>Aneurinibacillus</taxon>
    </lineage>
</organism>
<dbReference type="PATRIC" id="fig|649747.3.peg.1761"/>
<dbReference type="Gene3D" id="3.40.50.1110">
    <property type="entry name" value="SGNH hydrolase"/>
    <property type="match status" value="1"/>
</dbReference>
<feature type="domain" description="SGNH hydrolase-type esterase" evidence="1">
    <location>
        <begin position="105"/>
        <end position="293"/>
    </location>
</feature>
<dbReference type="InterPro" id="IPR036514">
    <property type="entry name" value="SGNH_hydro_sf"/>
</dbReference>
<dbReference type="InterPro" id="IPR051532">
    <property type="entry name" value="Ester_Hydrolysis_Enzymes"/>
</dbReference>
<comment type="caution">
    <text evidence="2">The sequence shown here is derived from an EMBL/GenBank/DDBJ whole genome shotgun (WGS) entry which is preliminary data.</text>
</comment>
<proteinExistence type="predicted"/>
<accession>U1X638</accession>
<dbReference type="Proteomes" id="UP000016511">
    <property type="component" value="Unassembled WGS sequence"/>
</dbReference>
<dbReference type="GO" id="GO:0004622">
    <property type="term" value="F:phosphatidylcholine lysophospholipase activity"/>
    <property type="evidence" value="ECO:0007669"/>
    <property type="project" value="TreeGrafter"/>
</dbReference>
<evidence type="ECO:0000313" key="3">
    <source>
        <dbReference type="Proteomes" id="UP000016511"/>
    </source>
</evidence>
<reference evidence="2 3" key="1">
    <citation type="submission" date="2013-08" db="EMBL/GenBank/DDBJ databases">
        <authorList>
            <person name="Weinstock G."/>
            <person name="Sodergren E."/>
            <person name="Wylie T."/>
            <person name="Fulton L."/>
            <person name="Fulton R."/>
            <person name="Fronick C."/>
            <person name="O'Laughlin M."/>
            <person name="Godfrey J."/>
            <person name="Miner T."/>
            <person name="Herter B."/>
            <person name="Appelbaum E."/>
            <person name="Cordes M."/>
            <person name="Lek S."/>
            <person name="Wollam A."/>
            <person name="Pepin K.H."/>
            <person name="Palsikar V.B."/>
            <person name="Mitreva M."/>
            <person name="Wilson R.K."/>
        </authorList>
    </citation>
    <scope>NUCLEOTIDE SEQUENCE [LARGE SCALE GENOMIC DNA]</scope>
    <source>
        <strain evidence="2 3">ATCC 12856</strain>
    </source>
</reference>
<dbReference type="PANTHER" id="PTHR30383">
    <property type="entry name" value="THIOESTERASE 1/PROTEASE 1/LYSOPHOSPHOLIPASE L1"/>
    <property type="match status" value="1"/>
</dbReference>
<dbReference type="eggNOG" id="COG2755">
    <property type="taxonomic scope" value="Bacteria"/>
</dbReference>
<dbReference type="InterPro" id="IPR013830">
    <property type="entry name" value="SGNH_hydro"/>
</dbReference>
<dbReference type="SUPFAM" id="SSF52266">
    <property type="entry name" value="SGNH hydrolase"/>
    <property type="match status" value="1"/>
</dbReference>
<dbReference type="AlphaFoldDB" id="U1X638"/>
<evidence type="ECO:0000259" key="1">
    <source>
        <dbReference type="Pfam" id="PF13472"/>
    </source>
</evidence>
<name>U1X638_ANEAE</name>